<dbReference type="OrthoDB" id="7554335at2759"/>
<dbReference type="PANTHER" id="PTHR46060">
    <property type="entry name" value="MARINER MOS1 TRANSPOSASE-LIKE PROTEIN"/>
    <property type="match status" value="1"/>
</dbReference>
<feature type="compositionally biased region" description="Polar residues" evidence="1">
    <location>
        <begin position="134"/>
        <end position="143"/>
    </location>
</feature>
<dbReference type="EMBL" id="JAANIB010008241">
    <property type="protein sequence ID" value="KAG5324171.1"/>
    <property type="molecule type" value="Genomic_DNA"/>
</dbReference>
<accession>A0A836FBS4</accession>
<dbReference type="InterPro" id="IPR052709">
    <property type="entry name" value="Transposase-MT_Hybrid"/>
</dbReference>
<protein>
    <submittedName>
        <fullName evidence="2">GVQW3 protein</fullName>
    </submittedName>
</protein>
<feature type="non-terminal residue" evidence="2">
    <location>
        <position position="1"/>
    </location>
</feature>
<proteinExistence type="predicted"/>
<reference evidence="2 3" key="1">
    <citation type="submission" date="2020-02" db="EMBL/GenBank/DDBJ databases">
        <title>Relaxed selection underlies rapid genomic changes in the transitions from sociality to social parasitism in ants.</title>
        <authorList>
            <person name="Bi X."/>
        </authorList>
    </citation>
    <scope>NUCLEOTIDE SEQUENCE [LARGE SCALE GENOMIC DNA]</scope>
    <source>
        <strain evidence="2">BGI-DK2014b</strain>
        <tissue evidence="2">Whole body</tissue>
    </source>
</reference>
<evidence type="ECO:0000256" key="1">
    <source>
        <dbReference type="SAM" id="MobiDB-lite"/>
    </source>
</evidence>
<dbReference type="Gene3D" id="1.10.10.1450">
    <property type="match status" value="1"/>
</dbReference>
<evidence type="ECO:0000313" key="3">
    <source>
        <dbReference type="Proteomes" id="UP000670152"/>
    </source>
</evidence>
<keyword evidence="3" id="KW-1185">Reference proteome</keyword>
<evidence type="ECO:0000313" key="2">
    <source>
        <dbReference type="EMBL" id="KAG5324171.1"/>
    </source>
</evidence>
<comment type="caution">
    <text evidence="2">The sequence shown here is derived from an EMBL/GenBank/DDBJ whole genome shotgun (WGS) entry which is preliminary data.</text>
</comment>
<gene>
    <name evidence="2" type="primary">Gvqw3_5</name>
    <name evidence="2" type="ORF">G6Z77_0012207</name>
</gene>
<feature type="region of interest" description="Disordered" evidence="1">
    <location>
        <begin position="134"/>
        <end position="157"/>
    </location>
</feature>
<feature type="non-terminal residue" evidence="2">
    <location>
        <position position="502"/>
    </location>
</feature>
<dbReference type="Proteomes" id="UP000670152">
    <property type="component" value="Unassembled WGS sequence"/>
</dbReference>
<name>A0A836FBS4_9HYME</name>
<sequence length="502" mass="57627">KKMEKQEYRILIKHCCLMGKTSEQSLKWLQKCYPTSAPSRTTVYRWFSEFKMGRTSTEDTPRSGRPKEATNAEIAKQVYRIVLSDREVKLRDQKQQRVNDSTAGLALLQRNRADFFRRFVTMDETWVHYHTPESNICSQTSSDGSRERDSHRMRKSSRKLRRISKAWTFHTTERASKCWKIAIPSVSPSKATMASMGSQEVRPWRPRGEPVYTLAGRRGINDERETAAEELRAARSALRVAIRRAKADAWSELLSSLDRDPWGRPYRIAAKKLRPWPLPIAETLDWRVPPYRSICLLDDVSKLLERVIAAKGDPRLIKQVRVLSEQLIAGGEVSLDITNAFNSLPWGRVGALREHFLLPPYLVVIVTDYFRDRQLEFHDKMGLRQRRDVSYGVPRRDLRDSRCDSERHGVMIRQLGLRVAPAKSEAVFCLRSPDDEVKRVYMHAVLPGTPILRGMPCDAARNTVQHTLEFCPAWAEERGVLREKVGDDLSLSAVVKAMVGGE</sequence>
<dbReference type="PANTHER" id="PTHR46060:SF1">
    <property type="entry name" value="MARINER MOS1 TRANSPOSASE-LIKE PROTEIN"/>
    <property type="match status" value="1"/>
</dbReference>
<organism evidence="2 3">
    <name type="scientific">Acromyrmex heyeri</name>
    <dbReference type="NCBI Taxonomy" id="230685"/>
    <lineage>
        <taxon>Eukaryota</taxon>
        <taxon>Metazoa</taxon>
        <taxon>Ecdysozoa</taxon>
        <taxon>Arthropoda</taxon>
        <taxon>Hexapoda</taxon>
        <taxon>Insecta</taxon>
        <taxon>Pterygota</taxon>
        <taxon>Neoptera</taxon>
        <taxon>Endopterygota</taxon>
        <taxon>Hymenoptera</taxon>
        <taxon>Apocrita</taxon>
        <taxon>Aculeata</taxon>
        <taxon>Formicoidea</taxon>
        <taxon>Formicidae</taxon>
        <taxon>Myrmicinae</taxon>
        <taxon>Acromyrmex</taxon>
    </lineage>
</organism>
<dbReference type="AlphaFoldDB" id="A0A836FBS4"/>